<dbReference type="SMART" id="SM00256">
    <property type="entry name" value="FBOX"/>
    <property type="match status" value="2"/>
</dbReference>
<dbReference type="InterPro" id="IPR036047">
    <property type="entry name" value="F-box-like_dom_sf"/>
</dbReference>
<protein>
    <submittedName>
        <fullName evidence="2">F-box protein</fullName>
    </submittedName>
</protein>
<dbReference type="RefSeq" id="XP_012656419.1">
    <property type="nucleotide sequence ID" value="XM_012800965.1"/>
</dbReference>
<evidence type="ECO:0000313" key="2">
    <source>
        <dbReference type="EMBL" id="EWS71053.1"/>
    </source>
</evidence>
<dbReference type="Pfam" id="PF00646">
    <property type="entry name" value="F-box"/>
    <property type="match status" value="1"/>
</dbReference>
<sequence length="452" mass="54458">MNAQINIINFDQIPLDILFHIVKHLDPKSIIQLVLVSRNTRLRVGQIINKCINEQKKYYQFIKEQSLYAENYFQYKELLQQSKIFLDDSIYANFVGLINYSNKNYFVNFFSAVFNFPIRLDVDMLEKKIELINRQQDVFASLILLSQCQSVPKLENKHIFLKCYDEKLEQIIGFVNKFLSKIAALHKMNNLLDALIIFQQQKWSYLRTYQKIMTIQMKEQYQQKVYYLKFEKEYHKIINFNINSVVLSFLDIKNLQKLRFVDKMFNSLVKNISLINYKHYYKNIEVIYNQLTQQKEFYDLYLLMIQNRKIKMTMYEFMTNNLSVQFPIQVDKLFNIFLTCLGYSTQDVTIQQFQNSSRLYTQIFENPQSIQLNESTYSILEQFFKEENVQQIKAFNILSNKICTQLEFLYLTKKYQISQKEMDCYCEKIKQITNKIDYALKFRNYSKIIKNS</sequence>
<feature type="domain" description="F-box" evidence="1">
    <location>
        <begin position="7"/>
        <end position="62"/>
    </location>
</feature>
<reference evidence="3" key="1">
    <citation type="journal article" date="2006" name="PLoS Biol.">
        <title>Macronuclear genome sequence of the ciliate Tetrahymena thermophila, a model eukaryote.</title>
        <authorList>
            <person name="Eisen J.A."/>
            <person name="Coyne R.S."/>
            <person name="Wu M."/>
            <person name="Wu D."/>
            <person name="Thiagarajan M."/>
            <person name="Wortman J.R."/>
            <person name="Badger J.H."/>
            <person name="Ren Q."/>
            <person name="Amedeo P."/>
            <person name="Jones K.M."/>
            <person name="Tallon L.J."/>
            <person name="Delcher A.L."/>
            <person name="Salzberg S.L."/>
            <person name="Silva J.C."/>
            <person name="Haas B.J."/>
            <person name="Majoros W.H."/>
            <person name="Farzad M."/>
            <person name="Carlton J.M."/>
            <person name="Smith R.K. Jr."/>
            <person name="Garg J."/>
            <person name="Pearlman R.E."/>
            <person name="Karrer K.M."/>
            <person name="Sun L."/>
            <person name="Manning G."/>
            <person name="Elde N.C."/>
            <person name="Turkewitz A.P."/>
            <person name="Asai D.J."/>
            <person name="Wilkes D.E."/>
            <person name="Wang Y."/>
            <person name="Cai H."/>
            <person name="Collins K."/>
            <person name="Stewart B.A."/>
            <person name="Lee S.R."/>
            <person name="Wilamowska K."/>
            <person name="Weinberg Z."/>
            <person name="Ruzzo W.L."/>
            <person name="Wloga D."/>
            <person name="Gaertig J."/>
            <person name="Frankel J."/>
            <person name="Tsao C.-C."/>
            <person name="Gorovsky M.A."/>
            <person name="Keeling P.J."/>
            <person name="Waller R.F."/>
            <person name="Patron N.J."/>
            <person name="Cherry J.M."/>
            <person name="Stover N.A."/>
            <person name="Krieger C.J."/>
            <person name="del Toro C."/>
            <person name="Ryder H.F."/>
            <person name="Williamson S.C."/>
            <person name="Barbeau R.A."/>
            <person name="Hamilton E.P."/>
            <person name="Orias E."/>
        </authorList>
    </citation>
    <scope>NUCLEOTIDE SEQUENCE [LARGE SCALE GENOMIC DNA]</scope>
    <source>
        <strain evidence="3">SB210</strain>
    </source>
</reference>
<proteinExistence type="predicted"/>
<organism evidence="2 3">
    <name type="scientific">Tetrahymena thermophila (strain SB210)</name>
    <dbReference type="NCBI Taxonomy" id="312017"/>
    <lineage>
        <taxon>Eukaryota</taxon>
        <taxon>Sar</taxon>
        <taxon>Alveolata</taxon>
        <taxon>Ciliophora</taxon>
        <taxon>Intramacronucleata</taxon>
        <taxon>Oligohymenophorea</taxon>
        <taxon>Hymenostomatida</taxon>
        <taxon>Tetrahymenina</taxon>
        <taxon>Tetrahymenidae</taxon>
        <taxon>Tetrahymena</taxon>
    </lineage>
</organism>
<accession>W7X3Q6</accession>
<dbReference type="AlphaFoldDB" id="W7X3Q6"/>
<name>W7X3Q6_TETTS</name>
<dbReference type="SUPFAM" id="SSF81383">
    <property type="entry name" value="F-box domain"/>
    <property type="match status" value="2"/>
</dbReference>
<dbReference type="InterPro" id="IPR001810">
    <property type="entry name" value="F-box_dom"/>
</dbReference>
<dbReference type="InParanoid" id="W7X3Q6"/>
<dbReference type="KEGG" id="tet:TTHERM_001055689"/>
<keyword evidence="3" id="KW-1185">Reference proteome</keyword>
<dbReference type="GeneID" id="24441587"/>
<dbReference type="CDD" id="cd09917">
    <property type="entry name" value="F-box_SF"/>
    <property type="match status" value="1"/>
</dbReference>
<dbReference type="PROSITE" id="PS50181">
    <property type="entry name" value="FBOX"/>
    <property type="match status" value="1"/>
</dbReference>
<dbReference type="Proteomes" id="UP000009168">
    <property type="component" value="Unassembled WGS sequence"/>
</dbReference>
<evidence type="ECO:0000259" key="1">
    <source>
        <dbReference type="PROSITE" id="PS50181"/>
    </source>
</evidence>
<evidence type="ECO:0000313" key="3">
    <source>
        <dbReference type="Proteomes" id="UP000009168"/>
    </source>
</evidence>
<gene>
    <name evidence="2" type="ORF">TTHERM_001055689</name>
</gene>
<dbReference type="EMBL" id="GG662241">
    <property type="protein sequence ID" value="EWS71053.1"/>
    <property type="molecule type" value="Genomic_DNA"/>
</dbReference>